<dbReference type="Gene3D" id="1.10.357.10">
    <property type="entry name" value="Tetracycline Repressor, domain 2"/>
    <property type="match status" value="1"/>
</dbReference>
<gene>
    <name evidence="4" type="ORF">tloyanaT_15220</name>
</gene>
<dbReference type="Pfam" id="PF00440">
    <property type="entry name" value="TetR_N"/>
    <property type="match status" value="1"/>
</dbReference>
<accession>A0ABQ6HEU8</accession>
<protein>
    <submittedName>
        <fullName evidence="4">TetR family transcriptional regulator</fullName>
    </submittedName>
</protein>
<evidence type="ECO:0000313" key="5">
    <source>
        <dbReference type="Proteomes" id="UP001157134"/>
    </source>
</evidence>
<dbReference type="PANTHER" id="PTHR30055:SF146">
    <property type="entry name" value="HTH-TYPE TRANSCRIPTIONAL DUAL REGULATOR CECR"/>
    <property type="match status" value="1"/>
</dbReference>
<dbReference type="Gene3D" id="1.10.10.60">
    <property type="entry name" value="Homeodomain-like"/>
    <property type="match status" value="1"/>
</dbReference>
<dbReference type="InterPro" id="IPR001647">
    <property type="entry name" value="HTH_TetR"/>
</dbReference>
<proteinExistence type="predicted"/>
<dbReference type="EMBL" id="BSSV01000003">
    <property type="protein sequence ID" value="GLX85270.1"/>
    <property type="molecule type" value="Genomic_DNA"/>
</dbReference>
<dbReference type="InterPro" id="IPR039536">
    <property type="entry name" value="TetR_C_Proteobacteria"/>
</dbReference>
<comment type="caution">
    <text evidence="4">The sequence shown here is derived from an EMBL/GenBank/DDBJ whole genome shotgun (WGS) entry which is preliminary data.</text>
</comment>
<feature type="DNA-binding region" description="H-T-H motif" evidence="2">
    <location>
        <begin position="28"/>
        <end position="47"/>
    </location>
</feature>
<evidence type="ECO:0000256" key="2">
    <source>
        <dbReference type="PROSITE-ProRule" id="PRU00335"/>
    </source>
</evidence>
<keyword evidence="1 2" id="KW-0238">DNA-binding</keyword>
<evidence type="ECO:0000256" key="1">
    <source>
        <dbReference type="ARBA" id="ARBA00023125"/>
    </source>
</evidence>
<dbReference type="PROSITE" id="PS50977">
    <property type="entry name" value="HTH_TETR_2"/>
    <property type="match status" value="1"/>
</dbReference>
<dbReference type="PRINTS" id="PR00455">
    <property type="entry name" value="HTHTETR"/>
</dbReference>
<dbReference type="InterPro" id="IPR023772">
    <property type="entry name" value="DNA-bd_HTH_TetR-type_CS"/>
</dbReference>
<evidence type="ECO:0000259" key="3">
    <source>
        <dbReference type="PROSITE" id="PS50977"/>
    </source>
</evidence>
<dbReference type="InterPro" id="IPR009057">
    <property type="entry name" value="Homeodomain-like_sf"/>
</dbReference>
<sequence>MKLSEQKRLDILDAAEQLFYTHGVEHTSMDNVAKAASVSKRTVYNHFETKELLFFAIITRMKTSLETTDVIDYDDSLPIKAQLIHIAEKECELMSSAPFIRGAKIAFLQMLQQPDLAKQLSASKVGCQIYLENFLQTACRANKLKIDDMELAVSQFVFQLKSHIFYPRLYGFDVPDTAQTAYLVEQTVELFLARYQS</sequence>
<dbReference type="Pfam" id="PF14246">
    <property type="entry name" value="TetR_C_7"/>
    <property type="match status" value="1"/>
</dbReference>
<name>A0ABQ6HEU8_9GAMM</name>
<dbReference type="Proteomes" id="UP001157134">
    <property type="component" value="Unassembled WGS sequence"/>
</dbReference>
<keyword evidence="5" id="KW-1185">Reference proteome</keyword>
<dbReference type="PROSITE" id="PS01081">
    <property type="entry name" value="HTH_TETR_1"/>
    <property type="match status" value="1"/>
</dbReference>
<dbReference type="RefSeq" id="WP_284297223.1">
    <property type="nucleotide sequence ID" value="NZ_BSSV01000003.1"/>
</dbReference>
<reference evidence="4 5" key="1">
    <citation type="submission" date="2023-03" db="EMBL/GenBank/DDBJ databases">
        <title>Thalassotalea loyana LMG 22536T draft genome sequence.</title>
        <authorList>
            <person name="Sawabe T."/>
        </authorList>
    </citation>
    <scope>NUCLEOTIDE SEQUENCE [LARGE SCALE GENOMIC DNA]</scope>
    <source>
        <strain evidence="4 5">LMG 22536</strain>
    </source>
</reference>
<feature type="domain" description="HTH tetR-type" evidence="3">
    <location>
        <begin position="5"/>
        <end position="65"/>
    </location>
</feature>
<dbReference type="InterPro" id="IPR050109">
    <property type="entry name" value="HTH-type_TetR-like_transc_reg"/>
</dbReference>
<organism evidence="4 5">
    <name type="scientific">Thalassotalea loyana</name>
    <dbReference type="NCBI Taxonomy" id="280483"/>
    <lineage>
        <taxon>Bacteria</taxon>
        <taxon>Pseudomonadati</taxon>
        <taxon>Pseudomonadota</taxon>
        <taxon>Gammaproteobacteria</taxon>
        <taxon>Alteromonadales</taxon>
        <taxon>Colwelliaceae</taxon>
        <taxon>Thalassotalea</taxon>
    </lineage>
</organism>
<dbReference type="PANTHER" id="PTHR30055">
    <property type="entry name" value="HTH-TYPE TRANSCRIPTIONAL REGULATOR RUTR"/>
    <property type="match status" value="1"/>
</dbReference>
<dbReference type="SUPFAM" id="SSF46689">
    <property type="entry name" value="Homeodomain-like"/>
    <property type="match status" value="1"/>
</dbReference>
<evidence type="ECO:0000313" key="4">
    <source>
        <dbReference type="EMBL" id="GLX85270.1"/>
    </source>
</evidence>